<dbReference type="SUPFAM" id="SSF53807">
    <property type="entry name" value="Helical backbone' metal receptor"/>
    <property type="match status" value="1"/>
</dbReference>
<dbReference type="InterPro" id="IPR002491">
    <property type="entry name" value="ABC_transptr_periplasmic_BD"/>
</dbReference>
<keyword evidence="5" id="KW-0732">Signal</keyword>
<accession>A0A0F5Q2Z3</accession>
<evidence type="ECO:0000313" key="8">
    <source>
        <dbReference type="Proteomes" id="UP000033411"/>
    </source>
</evidence>
<name>A0A0F5Q2Z3_9HYPH</name>
<comment type="caution">
    <text evidence="7">The sequence shown here is derived from an EMBL/GenBank/DDBJ whole genome shotgun (WGS) entry which is preliminary data.</text>
</comment>
<comment type="similarity">
    <text evidence="2">Belongs to the bacterial solute-binding protein 8 family.</text>
</comment>
<dbReference type="GO" id="GO:1901678">
    <property type="term" value="P:iron coordination entity transport"/>
    <property type="evidence" value="ECO:0007669"/>
    <property type="project" value="UniProtKB-ARBA"/>
</dbReference>
<dbReference type="Gene3D" id="3.40.50.1980">
    <property type="entry name" value="Nitrogenase molybdenum iron protein domain"/>
    <property type="match status" value="2"/>
</dbReference>
<dbReference type="PANTHER" id="PTHR30532">
    <property type="entry name" value="IRON III DICITRATE-BINDING PERIPLASMIC PROTEIN"/>
    <property type="match status" value="1"/>
</dbReference>
<keyword evidence="4" id="KW-0406">Ion transport</keyword>
<keyword evidence="4" id="KW-0410">Iron transport</keyword>
<keyword evidence="8" id="KW-1185">Reference proteome</keyword>
<sequence>MAGLGALALTRPAFAQSSVRSITTPLGTYDIPTDPQRVVVIDTRLDLEPAVALGLPVVGYSYFETIEPWVPHDGKAVFIGRPPTREAVLAADPDLIICTNLPGTEMWPIDKLTDIAPVLPVQFESDWKSILTDMGEWLGRRDRADAFIADYELELAAVKARRASVLGKKVAAIWSSPDVGEINFLLGLNSPQVTAIGQVLDDLGGVTVSTEGLGEYANISYELMGDVLGDVDAIIVDSFDAEEIEGLEKSPVWQRLPAVKAGRVVLTSGAYYGGCYTARHLLGEWDKVFALFEA</sequence>
<evidence type="ECO:0000256" key="4">
    <source>
        <dbReference type="ARBA" id="ARBA00022496"/>
    </source>
</evidence>
<evidence type="ECO:0000256" key="3">
    <source>
        <dbReference type="ARBA" id="ARBA00022448"/>
    </source>
</evidence>
<dbReference type="EMBL" id="LANJ01000046">
    <property type="protein sequence ID" value="KKC35240.1"/>
    <property type="molecule type" value="Genomic_DNA"/>
</dbReference>
<evidence type="ECO:0000256" key="1">
    <source>
        <dbReference type="ARBA" id="ARBA00004196"/>
    </source>
</evidence>
<feature type="domain" description="Fe/B12 periplasmic-binding" evidence="6">
    <location>
        <begin position="38"/>
        <end position="294"/>
    </location>
</feature>
<dbReference type="GO" id="GO:0030288">
    <property type="term" value="C:outer membrane-bounded periplasmic space"/>
    <property type="evidence" value="ECO:0007669"/>
    <property type="project" value="TreeGrafter"/>
</dbReference>
<organism evidence="7 8">
    <name type="scientific">Devosia epidermidihirudinis</name>
    <dbReference type="NCBI Taxonomy" id="1293439"/>
    <lineage>
        <taxon>Bacteria</taxon>
        <taxon>Pseudomonadati</taxon>
        <taxon>Pseudomonadota</taxon>
        <taxon>Alphaproteobacteria</taxon>
        <taxon>Hyphomicrobiales</taxon>
        <taxon>Devosiaceae</taxon>
        <taxon>Devosia</taxon>
    </lineage>
</organism>
<evidence type="ECO:0000259" key="6">
    <source>
        <dbReference type="PROSITE" id="PS50983"/>
    </source>
</evidence>
<gene>
    <name evidence="7" type="ORF">WH87_16690</name>
</gene>
<dbReference type="STRING" id="1293439.WH87_16690"/>
<dbReference type="Pfam" id="PF01497">
    <property type="entry name" value="Peripla_BP_2"/>
    <property type="match status" value="1"/>
</dbReference>
<dbReference type="PATRIC" id="fig|1293439.3.peg.3405"/>
<reference evidence="7 8" key="1">
    <citation type="submission" date="2015-03" db="EMBL/GenBank/DDBJ databases">
        <authorList>
            <person name="Lepp D."/>
            <person name="Hassan Y.I."/>
            <person name="Li X.-Z."/>
            <person name="Zhou T."/>
        </authorList>
    </citation>
    <scope>NUCLEOTIDE SEQUENCE [LARGE SCALE GENOMIC DNA]</scope>
    <source>
        <strain evidence="7 8">E84</strain>
    </source>
</reference>
<dbReference type="AlphaFoldDB" id="A0A0F5Q2Z3"/>
<dbReference type="PANTHER" id="PTHR30532:SF1">
    <property type="entry name" value="IRON(3+)-HYDROXAMATE-BINDING PROTEIN FHUD"/>
    <property type="match status" value="1"/>
</dbReference>
<dbReference type="Proteomes" id="UP000033411">
    <property type="component" value="Unassembled WGS sequence"/>
</dbReference>
<evidence type="ECO:0000256" key="2">
    <source>
        <dbReference type="ARBA" id="ARBA00008814"/>
    </source>
</evidence>
<protein>
    <recommendedName>
        <fullName evidence="6">Fe/B12 periplasmic-binding domain-containing protein</fullName>
    </recommendedName>
</protein>
<keyword evidence="3" id="KW-0813">Transport</keyword>
<evidence type="ECO:0000313" key="7">
    <source>
        <dbReference type="EMBL" id="KKC35240.1"/>
    </source>
</evidence>
<keyword evidence="4" id="KW-0408">Iron</keyword>
<dbReference type="PROSITE" id="PS50983">
    <property type="entry name" value="FE_B12_PBP"/>
    <property type="match status" value="1"/>
</dbReference>
<dbReference type="InterPro" id="IPR051313">
    <property type="entry name" value="Bact_iron-sidero_bind"/>
</dbReference>
<comment type="subcellular location">
    <subcellularLocation>
        <location evidence="1">Cell envelope</location>
    </subcellularLocation>
</comment>
<proteinExistence type="inferred from homology"/>
<evidence type="ECO:0000256" key="5">
    <source>
        <dbReference type="ARBA" id="ARBA00022729"/>
    </source>
</evidence>